<protein>
    <submittedName>
        <fullName evidence="1">Uncharacterized protein</fullName>
    </submittedName>
</protein>
<evidence type="ECO:0000313" key="2">
    <source>
        <dbReference type="Proteomes" id="UP000814140"/>
    </source>
</evidence>
<evidence type="ECO:0000313" key="1">
    <source>
        <dbReference type="EMBL" id="KAI0063260.1"/>
    </source>
</evidence>
<dbReference type="Proteomes" id="UP000814140">
    <property type="component" value="Unassembled WGS sequence"/>
</dbReference>
<sequence>MTSGMMRARILQGPGLVSGIQSVDPLMRDVIEKCLERNPAKRLDIAAIKALEYFADVDWDIVEKDLGADIVIPAPLPTQSSADSTSPSFPTILIPPPLFISQTLEQLSSPWNPDLSVSLILEQEFPGNDTQSILSTGTSSLSSDHTNTSRVVLAQAHRTQIVEARPVSVSLEPPAPVADYAPSDPPSPIVRPPNPSPSSSKSTHALDTESGDARASFLPCLSDGEEGTVRVGLGVSVTEFGRLVATDDEDPVPGNLAGVGAGMTVAEREMCMRVQEADAASGAEELSIMAALALPIPVLVGEVPGGVGRASSKKLRKRRKEEHVSASDELQVDVPEISWNGFDGMDDPFRRDSGLAEDDAEGRTVDRTFRWSALPPPATPAHQSTLSQRLRRRSRLLLRKSRSSFFAASPVLDAEEADVPPTPPLPCELGVGVKRIGRGIGYTRAVAASAVVEDLAGVHVGCYPGMGLRRRGAGTEAEAEAGPARIEDSVSSRSVLEIGHGPAVAAMGSI</sequence>
<name>A0ACB8T3F9_9AGAM</name>
<dbReference type="EMBL" id="MU277204">
    <property type="protein sequence ID" value="KAI0063260.1"/>
    <property type="molecule type" value="Genomic_DNA"/>
</dbReference>
<accession>A0ACB8T3F9</accession>
<reference evidence="1" key="2">
    <citation type="journal article" date="2022" name="New Phytol.">
        <title>Evolutionary transition to the ectomycorrhizal habit in the genomes of a hyperdiverse lineage of mushroom-forming fungi.</title>
        <authorList>
            <person name="Looney B."/>
            <person name="Miyauchi S."/>
            <person name="Morin E."/>
            <person name="Drula E."/>
            <person name="Courty P.E."/>
            <person name="Kohler A."/>
            <person name="Kuo A."/>
            <person name="LaButti K."/>
            <person name="Pangilinan J."/>
            <person name="Lipzen A."/>
            <person name="Riley R."/>
            <person name="Andreopoulos W."/>
            <person name="He G."/>
            <person name="Johnson J."/>
            <person name="Nolan M."/>
            <person name="Tritt A."/>
            <person name="Barry K.W."/>
            <person name="Grigoriev I.V."/>
            <person name="Nagy L.G."/>
            <person name="Hibbett D."/>
            <person name="Henrissat B."/>
            <person name="Matheny P.B."/>
            <person name="Labbe J."/>
            <person name="Martin F.M."/>
        </authorList>
    </citation>
    <scope>NUCLEOTIDE SEQUENCE</scope>
    <source>
        <strain evidence="1">HHB10654</strain>
    </source>
</reference>
<reference evidence="1" key="1">
    <citation type="submission" date="2021-03" db="EMBL/GenBank/DDBJ databases">
        <authorList>
            <consortium name="DOE Joint Genome Institute"/>
            <person name="Ahrendt S."/>
            <person name="Looney B.P."/>
            <person name="Miyauchi S."/>
            <person name="Morin E."/>
            <person name="Drula E."/>
            <person name="Courty P.E."/>
            <person name="Chicoki N."/>
            <person name="Fauchery L."/>
            <person name="Kohler A."/>
            <person name="Kuo A."/>
            <person name="Labutti K."/>
            <person name="Pangilinan J."/>
            <person name="Lipzen A."/>
            <person name="Riley R."/>
            <person name="Andreopoulos W."/>
            <person name="He G."/>
            <person name="Johnson J."/>
            <person name="Barry K.W."/>
            <person name="Grigoriev I.V."/>
            <person name="Nagy L."/>
            <person name="Hibbett D."/>
            <person name="Henrissat B."/>
            <person name="Matheny P.B."/>
            <person name="Labbe J."/>
            <person name="Martin F."/>
        </authorList>
    </citation>
    <scope>NUCLEOTIDE SEQUENCE</scope>
    <source>
        <strain evidence="1">HHB10654</strain>
    </source>
</reference>
<gene>
    <name evidence="1" type="ORF">BV25DRAFT_1824857</name>
</gene>
<keyword evidence="2" id="KW-1185">Reference proteome</keyword>
<proteinExistence type="predicted"/>
<comment type="caution">
    <text evidence="1">The sequence shown here is derived from an EMBL/GenBank/DDBJ whole genome shotgun (WGS) entry which is preliminary data.</text>
</comment>
<organism evidence="1 2">
    <name type="scientific">Artomyces pyxidatus</name>
    <dbReference type="NCBI Taxonomy" id="48021"/>
    <lineage>
        <taxon>Eukaryota</taxon>
        <taxon>Fungi</taxon>
        <taxon>Dikarya</taxon>
        <taxon>Basidiomycota</taxon>
        <taxon>Agaricomycotina</taxon>
        <taxon>Agaricomycetes</taxon>
        <taxon>Russulales</taxon>
        <taxon>Auriscalpiaceae</taxon>
        <taxon>Artomyces</taxon>
    </lineage>
</organism>